<dbReference type="GO" id="GO:0018580">
    <property type="term" value="F:nitronate monooxygenase activity"/>
    <property type="evidence" value="ECO:0007669"/>
    <property type="project" value="InterPro"/>
</dbReference>
<dbReference type="InterPro" id="IPR013785">
    <property type="entry name" value="Aldolase_TIM"/>
</dbReference>
<protein>
    <recommendedName>
        <fullName evidence="6">Nitronate monooxygenase domain-containing protein</fullName>
    </recommendedName>
</protein>
<accession>A0A9X0BCP2</accession>
<evidence type="ECO:0000313" key="5">
    <source>
        <dbReference type="Proteomes" id="UP001147747"/>
    </source>
</evidence>
<gene>
    <name evidence="4" type="ORF">N7509_001790</name>
</gene>
<dbReference type="PANTHER" id="PTHR32332">
    <property type="entry name" value="2-NITROPROPANE DIOXYGENASE"/>
    <property type="match status" value="1"/>
</dbReference>
<comment type="caution">
    <text evidence="4">The sequence shown here is derived from an EMBL/GenBank/DDBJ whole genome shotgun (WGS) entry which is preliminary data.</text>
</comment>
<dbReference type="AlphaFoldDB" id="A0A9X0BCP2"/>
<dbReference type="RefSeq" id="XP_056492222.1">
    <property type="nucleotide sequence ID" value="XM_056626427.1"/>
</dbReference>
<evidence type="ECO:0000256" key="3">
    <source>
        <dbReference type="ARBA" id="ARBA00023002"/>
    </source>
</evidence>
<sequence>MAKAATPKLAVAVSKAGGLGFIAAGYNSDNLEDLLEEAEKLLLQESTPDLKIKAETEGKGPKFLPIGVGFITWSASLGKALPCFPRYCPAAVWLFAPANGFKDIISWADQIRKATAGKTRIWVQVGCVADAVDVVEAIDPDVIVVQGVDAGGHALAQGASIISVLPEISDKLRELRPDPLRQINMIAAGGISDSRGVLAAMALGAQGCVLGTRFLASYECSVTDGYQKAIIDASDGGISTVRTTIYDKVRDIHGWPQGYDGRGLINKTYVDHVAGLSEFDNGNLYREELNRGDAGYGTDGRLTTYAGTGVGLIKKVIPAGDIVKSLHEGINAALYWRGNASRL</sequence>
<dbReference type="GeneID" id="81365407"/>
<dbReference type="InterPro" id="IPR004136">
    <property type="entry name" value="NMO"/>
</dbReference>
<organism evidence="4 5">
    <name type="scientific">Penicillium cosmopolitanum</name>
    <dbReference type="NCBI Taxonomy" id="1131564"/>
    <lineage>
        <taxon>Eukaryota</taxon>
        <taxon>Fungi</taxon>
        <taxon>Dikarya</taxon>
        <taxon>Ascomycota</taxon>
        <taxon>Pezizomycotina</taxon>
        <taxon>Eurotiomycetes</taxon>
        <taxon>Eurotiomycetidae</taxon>
        <taxon>Eurotiales</taxon>
        <taxon>Aspergillaceae</taxon>
        <taxon>Penicillium</taxon>
    </lineage>
</organism>
<name>A0A9X0BCP2_9EURO</name>
<dbReference type="CDD" id="cd04730">
    <property type="entry name" value="NPD_like"/>
    <property type="match status" value="1"/>
</dbReference>
<evidence type="ECO:0000256" key="1">
    <source>
        <dbReference type="ARBA" id="ARBA00022630"/>
    </source>
</evidence>
<reference evidence="4" key="2">
    <citation type="journal article" date="2023" name="IMA Fungus">
        <title>Comparative genomic study of the Penicillium genus elucidates a diverse pangenome and 15 lateral gene transfer events.</title>
        <authorList>
            <person name="Petersen C."/>
            <person name="Sorensen T."/>
            <person name="Nielsen M.R."/>
            <person name="Sondergaard T.E."/>
            <person name="Sorensen J.L."/>
            <person name="Fitzpatrick D.A."/>
            <person name="Frisvad J.C."/>
            <person name="Nielsen K.L."/>
        </authorList>
    </citation>
    <scope>NUCLEOTIDE SEQUENCE</scope>
    <source>
        <strain evidence="4">IBT 29677</strain>
    </source>
</reference>
<dbReference type="SUPFAM" id="SSF51412">
    <property type="entry name" value="Inosine monophosphate dehydrogenase (IMPDH)"/>
    <property type="match status" value="1"/>
</dbReference>
<dbReference type="EMBL" id="JAPZBU010000004">
    <property type="protein sequence ID" value="KAJ5407907.1"/>
    <property type="molecule type" value="Genomic_DNA"/>
</dbReference>
<keyword evidence="5" id="KW-1185">Reference proteome</keyword>
<keyword evidence="3" id="KW-0560">Oxidoreductase</keyword>
<dbReference type="PANTHER" id="PTHR32332:SF34">
    <property type="entry name" value="2-NITROPROPANE DIOXYGENASE FAMILY, PUTATIVE-RELATED"/>
    <property type="match status" value="1"/>
</dbReference>
<evidence type="ECO:0000313" key="4">
    <source>
        <dbReference type="EMBL" id="KAJ5407907.1"/>
    </source>
</evidence>
<keyword evidence="1" id="KW-0285">Flavoprotein</keyword>
<evidence type="ECO:0008006" key="6">
    <source>
        <dbReference type="Google" id="ProtNLM"/>
    </source>
</evidence>
<dbReference type="OrthoDB" id="2349068at2759"/>
<dbReference type="Gene3D" id="3.20.20.70">
    <property type="entry name" value="Aldolase class I"/>
    <property type="match status" value="1"/>
</dbReference>
<reference evidence="4" key="1">
    <citation type="submission" date="2022-12" db="EMBL/GenBank/DDBJ databases">
        <authorList>
            <person name="Petersen C."/>
        </authorList>
    </citation>
    <scope>NUCLEOTIDE SEQUENCE</scope>
    <source>
        <strain evidence="4">IBT 29677</strain>
    </source>
</reference>
<dbReference type="Pfam" id="PF03060">
    <property type="entry name" value="NMO"/>
    <property type="match status" value="1"/>
</dbReference>
<keyword evidence="2" id="KW-0288">FMN</keyword>
<proteinExistence type="predicted"/>
<evidence type="ECO:0000256" key="2">
    <source>
        <dbReference type="ARBA" id="ARBA00022643"/>
    </source>
</evidence>
<dbReference type="Proteomes" id="UP001147747">
    <property type="component" value="Unassembled WGS sequence"/>
</dbReference>